<evidence type="ECO:0000313" key="2">
    <source>
        <dbReference type="Proteomes" id="UP001162483"/>
    </source>
</evidence>
<evidence type="ECO:0000313" key="1">
    <source>
        <dbReference type="EMBL" id="CAI9624180.1"/>
    </source>
</evidence>
<dbReference type="EMBL" id="CATNWA010021844">
    <property type="protein sequence ID" value="CAI9624180.1"/>
    <property type="molecule type" value="Genomic_DNA"/>
</dbReference>
<protein>
    <submittedName>
        <fullName evidence="1">Uncharacterized protein</fullName>
    </submittedName>
</protein>
<gene>
    <name evidence="1" type="ORF">SPARVUS_LOCUS16603647</name>
</gene>
<proteinExistence type="predicted"/>
<name>A0ABN9HV69_9NEOB</name>
<comment type="caution">
    <text evidence="1">The sequence shown here is derived from an EMBL/GenBank/DDBJ whole genome shotgun (WGS) entry which is preliminary data.</text>
</comment>
<accession>A0ABN9HV69</accession>
<feature type="non-terminal residue" evidence="1">
    <location>
        <position position="1"/>
    </location>
</feature>
<sequence>PLRPSQKQHQTLNSAYSLAGQEKAGQGCTPRAQSNTSIFSFNMEHAHTHRRTLPPPCFTVGTMHFSLYSSSL</sequence>
<keyword evidence="2" id="KW-1185">Reference proteome</keyword>
<organism evidence="1 2">
    <name type="scientific">Staurois parvus</name>
    <dbReference type="NCBI Taxonomy" id="386267"/>
    <lineage>
        <taxon>Eukaryota</taxon>
        <taxon>Metazoa</taxon>
        <taxon>Chordata</taxon>
        <taxon>Craniata</taxon>
        <taxon>Vertebrata</taxon>
        <taxon>Euteleostomi</taxon>
        <taxon>Amphibia</taxon>
        <taxon>Batrachia</taxon>
        <taxon>Anura</taxon>
        <taxon>Neobatrachia</taxon>
        <taxon>Ranoidea</taxon>
        <taxon>Ranidae</taxon>
        <taxon>Staurois</taxon>
    </lineage>
</organism>
<dbReference type="Proteomes" id="UP001162483">
    <property type="component" value="Unassembled WGS sequence"/>
</dbReference>
<reference evidence="1" key="1">
    <citation type="submission" date="2023-05" db="EMBL/GenBank/DDBJ databases">
        <authorList>
            <person name="Stuckert A."/>
        </authorList>
    </citation>
    <scope>NUCLEOTIDE SEQUENCE</scope>
</reference>